<dbReference type="CDD" id="cd07302">
    <property type="entry name" value="CHD"/>
    <property type="match status" value="1"/>
</dbReference>
<dbReference type="PANTHER" id="PTHR43081">
    <property type="entry name" value="ADENYLATE CYCLASE, TERMINAL-DIFFERENTIATION SPECIFIC-RELATED"/>
    <property type="match status" value="1"/>
</dbReference>
<evidence type="ECO:0000313" key="3">
    <source>
        <dbReference type="Proteomes" id="UP000029413"/>
    </source>
</evidence>
<dbReference type="InterPro" id="IPR040511">
    <property type="entry name" value="AGS_C"/>
</dbReference>
<dbReference type="Gene3D" id="3.30.70.1230">
    <property type="entry name" value="Nucleotide cyclase"/>
    <property type="match status" value="1"/>
</dbReference>
<protein>
    <submittedName>
        <fullName evidence="2">Adenylate and Guanylate cyclase catalytic domain protein</fullName>
    </submittedName>
</protein>
<reference evidence="2 3" key="1">
    <citation type="submission" date="2014-05" db="EMBL/GenBank/DDBJ databases">
        <authorList>
            <person name="Bishop-Lilly K.A."/>
            <person name="Broomall S.M."/>
            <person name="Chain P.S."/>
            <person name="Chertkov O."/>
            <person name="Coyne S.R."/>
            <person name="Daligault H.E."/>
            <person name="Davenport K.W."/>
            <person name="Erkkila T."/>
            <person name="Frey K.G."/>
            <person name="Gibbons H.S."/>
            <person name="Gu W."/>
            <person name="Jaissle J."/>
            <person name="Johnson S.L."/>
            <person name="Koroleva G.I."/>
            <person name="Ladner J.T."/>
            <person name="Lo C.-C."/>
            <person name="Minogue T.D."/>
            <person name="Munk C."/>
            <person name="Palacios G.F."/>
            <person name="Redden C.L."/>
            <person name="Rosenzweig C.N."/>
            <person name="Scholz M.B."/>
            <person name="Teshima H."/>
            <person name="Xu Y."/>
        </authorList>
    </citation>
    <scope>NUCLEOTIDE SEQUENCE [LARGE SCALE GENOMIC DNA]</scope>
    <source>
        <strain evidence="2 3">DDS 22E-1</strain>
    </source>
</reference>
<dbReference type="GO" id="GO:0004016">
    <property type="term" value="F:adenylate cyclase activity"/>
    <property type="evidence" value="ECO:0007669"/>
    <property type="project" value="UniProtKB-ARBA"/>
</dbReference>
<accession>A0AAN0RYC9</accession>
<dbReference type="GO" id="GO:0035556">
    <property type="term" value="P:intracellular signal transduction"/>
    <property type="evidence" value="ECO:0007669"/>
    <property type="project" value="InterPro"/>
</dbReference>
<keyword evidence="3" id="KW-1185">Reference proteome</keyword>
<gene>
    <name evidence="2" type="ORF">DM39_6012</name>
</gene>
<dbReference type="KEGG" id="bcen:DM39_6012"/>
<dbReference type="Pfam" id="PF00211">
    <property type="entry name" value="Guanylate_cyc"/>
    <property type="match status" value="1"/>
</dbReference>
<dbReference type="EMBL" id="CP007784">
    <property type="protein sequence ID" value="AIO35981.1"/>
    <property type="molecule type" value="Genomic_DNA"/>
</dbReference>
<dbReference type="Pfam" id="PF18134">
    <property type="entry name" value="AGS_C"/>
    <property type="match status" value="1"/>
</dbReference>
<dbReference type="GO" id="GO:0009190">
    <property type="term" value="P:cyclic nucleotide biosynthetic process"/>
    <property type="evidence" value="ECO:0007669"/>
    <property type="project" value="InterPro"/>
</dbReference>
<evidence type="ECO:0000313" key="2">
    <source>
        <dbReference type="EMBL" id="AIO35981.1"/>
    </source>
</evidence>
<dbReference type="SUPFAM" id="SSF55073">
    <property type="entry name" value="Nucleotide cyclase"/>
    <property type="match status" value="1"/>
</dbReference>
<dbReference type="InterPro" id="IPR050697">
    <property type="entry name" value="Adenylyl/Guanylyl_Cyclase_3/4"/>
</dbReference>
<dbReference type="AlphaFoldDB" id="A0AAN0RYC9"/>
<dbReference type="InterPro" id="IPR029787">
    <property type="entry name" value="Nucleotide_cyclase"/>
</dbReference>
<feature type="domain" description="Guanylate cyclase" evidence="1">
    <location>
        <begin position="94"/>
        <end position="201"/>
    </location>
</feature>
<evidence type="ECO:0000259" key="1">
    <source>
        <dbReference type="PROSITE" id="PS50125"/>
    </source>
</evidence>
<name>A0AAN0RYC9_9BURK</name>
<sequence length="449" mass="49668">MRKDVEQFRESFGRLYEGSKSKTLVKSAFAMDGLVVEAYADSASLPAVQEEFAVQRPIREWFGKTPAVNSGVIGAHPDFAHLEGTDETELHHVTTMFVDIANSTRLSLRYDLETVRHIKNSILRAASEVVRALDGHVHRFMGDALMAYFGGQRQTKESSAMAALSCAAMLQVLMTQSVVPDLERHGIDARDIGFRVGVDFGDDSEVLWSSYGYSSVNEVTATSFFVDASAKLQGMASKDSAMLGQNLLRFLDFPEAMTALKYKERDGKEEAVEFLLPNYTLPNGSSNNYRIRELNFAKFAKLLPLPTELKELVVASVKARAGVSFSAYLLQDDGTRQRYPSMSNCLAKDVSVQFEVRAEAGALNGLRLPLSGKFVKQNHGTEATAVEQCEPEIVEFEMRPSTDAYRNPKVSVKHLTRDTAYRGLHTMSVQLVDARGDVVFADVIGVHIV</sequence>
<proteinExistence type="predicted"/>
<dbReference type="PROSITE" id="PS50125">
    <property type="entry name" value="GUANYLATE_CYCLASE_2"/>
    <property type="match status" value="1"/>
</dbReference>
<dbReference type="PANTHER" id="PTHR43081:SF1">
    <property type="entry name" value="ADENYLATE CYCLASE, TERMINAL-DIFFERENTIATION SPECIFIC"/>
    <property type="match status" value="1"/>
</dbReference>
<organism evidence="2 3">
    <name type="scientific">Burkholderia cenocepacia</name>
    <dbReference type="NCBI Taxonomy" id="95486"/>
    <lineage>
        <taxon>Bacteria</taxon>
        <taxon>Pseudomonadati</taxon>
        <taxon>Pseudomonadota</taxon>
        <taxon>Betaproteobacteria</taxon>
        <taxon>Burkholderiales</taxon>
        <taxon>Burkholderiaceae</taxon>
        <taxon>Burkholderia</taxon>
        <taxon>Burkholderia cepacia complex</taxon>
    </lineage>
</organism>
<dbReference type="InterPro" id="IPR001054">
    <property type="entry name" value="A/G_cyclase"/>
</dbReference>
<dbReference type="Proteomes" id="UP000029413">
    <property type="component" value="Chromosome 2"/>
</dbReference>